<dbReference type="OrthoDB" id="6401348at2759"/>
<feature type="compositionally biased region" description="Polar residues" evidence="1">
    <location>
        <begin position="159"/>
        <end position="169"/>
    </location>
</feature>
<organism evidence="2 3">
    <name type="scientific">Daphnia pulex</name>
    <name type="common">Water flea</name>
    <dbReference type="NCBI Taxonomy" id="6669"/>
    <lineage>
        <taxon>Eukaryota</taxon>
        <taxon>Metazoa</taxon>
        <taxon>Ecdysozoa</taxon>
        <taxon>Arthropoda</taxon>
        <taxon>Crustacea</taxon>
        <taxon>Branchiopoda</taxon>
        <taxon>Diplostraca</taxon>
        <taxon>Cladocera</taxon>
        <taxon>Anomopoda</taxon>
        <taxon>Daphniidae</taxon>
        <taxon>Daphnia</taxon>
    </lineage>
</organism>
<reference evidence="2 3" key="1">
    <citation type="journal article" date="2011" name="Science">
        <title>The ecoresponsive genome of Daphnia pulex.</title>
        <authorList>
            <person name="Colbourne J.K."/>
            <person name="Pfrender M.E."/>
            <person name="Gilbert D."/>
            <person name="Thomas W.K."/>
            <person name="Tucker A."/>
            <person name="Oakley T.H."/>
            <person name="Tokishita S."/>
            <person name="Aerts A."/>
            <person name="Arnold G.J."/>
            <person name="Basu M.K."/>
            <person name="Bauer D.J."/>
            <person name="Caceres C.E."/>
            <person name="Carmel L."/>
            <person name="Casola C."/>
            <person name="Choi J.H."/>
            <person name="Detter J.C."/>
            <person name="Dong Q."/>
            <person name="Dusheyko S."/>
            <person name="Eads B.D."/>
            <person name="Frohlich T."/>
            <person name="Geiler-Samerotte K.A."/>
            <person name="Gerlach D."/>
            <person name="Hatcher P."/>
            <person name="Jogdeo S."/>
            <person name="Krijgsveld J."/>
            <person name="Kriventseva E.V."/>
            <person name="Kultz D."/>
            <person name="Laforsch C."/>
            <person name="Lindquist E."/>
            <person name="Lopez J."/>
            <person name="Manak J.R."/>
            <person name="Muller J."/>
            <person name="Pangilinan J."/>
            <person name="Patwardhan R.P."/>
            <person name="Pitluck S."/>
            <person name="Pritham E.J."/>
            <person name="Rechtsteiner A."/>
            <person name="Rho M."/>
            <person name="Rogozin I.B."/>
            <person name="Sakarya O."/>
            <person name="Salamov A."/>
            <person name="Schaack S."/>
            <person name="Shapiro H."/>
            <person name="Shiga Y."/>
            <person name="Skalitzky C."/>
            <person name="Smith Z."/>
            <person name="Souvorov A."/>
            <person name="Sung W."/>
            <person name="Tang Z."/>
            <person name="Tsuchiya D."/>
            <person name="Tu H."/>
            <person name="Vos H."/>
            <person name="Wang M."/>
            <person name="Wolf Y.I."/>
            <person name="Yamagata H."/>
            <person name="Yamada T."/>
            <person name="Ye Y."/>
            <person name="Shaw J.R."/>
            <person name="Andrews J."/>
            <person name="Crease T.J."/>
            <person name="Tang H."/>
            <person name="Lucas S.M."/>
            <person name="Robertson H.M."/>
            <person name="Bork P."/>
            <person name="Koonin E.V."/>
            <person name="Zdobnov E.M."/>
            <person name="Grigoriev I.V."/>
            <person name="Lynch M."/>
            <person name="Boore J.L."/>
        </authorList>
    </citation>
    <scope>NUCLEOTIDE SEQUENCE [LARGE SCALE GENOMIC DNA]</scope>
</reference>
<keyword evidence="3" id="KW-1185">Reference proteome</keyword>
<proteinExistence type="predicted"/>
<dbReference type="Proteomes" id="UP000000305">
    <property type="component" value="Unassembled WGS sequence"/>
</dbReference>
<evidence type="ECO:0000256" key="1">
    <source>
        <dbReference type="SAM" id="MobiDB-lite"/>
    </source>
</evidence>
<feature type="region of interest" description="Disordered" evidence="1">
    <location>
        <begin position="154"/>
        <end position="190"/>
    </location>
</feature>
<protein>
    <submittedName>
        <fullName evidence="2">Uncharacterized protein</fullName>
    </submittedName>
</protein>
<sequence>MERSRRCNASVPAKRFTPEQSTKSRRPGKSIPEEPVYTKDIMNDSENSRDSDDSKSIDSGAKQSPLNDQSLTSRSSSSSSIDTLGRGFGRGRGRPLSQETPKTGRIASPTRPINPSGCASLHLRRIDTAVVGKKIQRSSMPLDVEEAGMDEGAVGGLQVTPTTNNTSKVASKRPRVDEEVREGHQSRTNSAASELQLLNQEKYCRMIAATYTNSQEMLRRQGNMALKINILTDYVAKLRVDADESSQKNQRMTAVDDLIEKFPLNELSDFDNFERRLKRKVLNKELAHEDLKVLLDWKGGKGR</sequence>
<feature type="compositionally biased region" description="Basic and acidic residues" evidence="1">
    <location>
        <begin position="174"/>
        <end position="185"/>
    </location>
</feature>
<evidence type="ECO:0000313" key="3">
    <source>
        <dbReference type="Proteomes" id="UP000000305"/>
    </source>
</evidence>
<evidence type="ECO:0000313" key="2">
    <source>
        <dbReference type="EMBL" id="EFX67041.1"/>
    </source>
</evidence>
<dbReference type="PhylomeDB" id="E9HMK3"/>
<dbReference type="KEGG" id="dpx:DAPPUDRAFT_115798"/>
<feature type="compositionally biased region" description="Basic and acidic residues" evidence="1">
    <location>
        <begin position="46"/>
        <end position="56"/>
    </location>
</feature>
<gene>
    <name evidence="2" type="ORF">DAPPUDRAFT_115798</name>
</gene>
<feature type="compositionally biased region" description="Low complexity" evidence="1">
    <location>
        <begin position="70"/>
        <end position="80"/>
    </location>
</feature>
<accession>E9HMK3</accession>
<dbReference type="AlphaFoldDB" id="E9HMK3"/>
<feature type="region of interest" description="Disordered" evidence="1">
    <location>
        <begin position="1"/>
        <end position="118"/>
    </location>
</feature>
<dbReference type="HOGENOM" id="CLU_1027657_0_0_1"/>
<dbReference type="EMBL" id="GL732687">
    <property type="protein sequence ID" value="EFX67041.1"/>
    <property type="molecule type" value="Genomic_DNA"/>
</dbReference>
<name>E9HMK3_DAPPU</name>
<dbReference type="InParanoid" id="E9HMK3"/>